<gene>
    <name evidence="16" type="ORF">TRIP_B110082</name>
</gene>
<accession>A0A653A0F6</accession>
<comment type="subcellular location">
    <subcellularLocation>
        <location evidence="2">Cell membrane</location>
    </subcellularLocation>
</comment>
<dbReference type="GO" id="GO:0000155">
    <property type="term" value="F:phosphorelay sensor kinase activity"/>
    <property type="evidence" value="ECO:0007669"/>
    <property type="project" value="InterPro"/>
</dbReference>
<evidence type="ECO:0000256" key="12">
    <source>
        <dbReference type="ARBA" id="ARBA00023012"/>
    </source>
</evidence>
<dbReference type="CDD" id="cd00082">
    <property type="entry name" value="HisKA"/>
    <property type="match status" value="1"/>
</dbReference>
<dbReference type="SUPFAM" id="SSF158472">
    <property type="entry name" value="HAMP domain-like"/>
    <property type="match status" value="1"/>
</dbReference>
<dbReference type="SMART" id="SM00387">
    <property type="entry name" value="HATPase_c"/>
    <property type="match status" value="1"/>
</dbReference>
<dbReference type="FunFam" id="3.30.565.10:FF:000023">
    <property type="entry name" value="PAS domain-containing sensor histidine kinase"/>
    <property type="match status" value="1"/>
</dbReference>
<keyword evidence="12" id="KW-0902">Two-component regulatory system</keyword>
<evidence type="ECO:0000256" key="7">
    <source>
        <dbReference type="ARBA" id="ARBA00022692"/>
    </source>
</evidence>
<dbReference type="CDD" id="cd06225">
    <property type="entry name" value="HAMP"/>
    <property type="match status" value="1"/>
</dbReference>
<keyword evidence="5" id="KW-0597">Phosphoprotein</keyword>
<dbReference type="AlphaFoldDB" id="A0A653A0F6"/>
<keyword evidence="11" id="KW-1133">Transmembrane helix</keyword>
<keyword evidence="9 16" id="KW-0418">Kinase</keyword>
<dbReference type="Gene3D" id="3.30.565.10">
    <property type="entry name" value="Histidine kinase-like ATPase, C-terminal domain"/>
    <property type="match status" value="1"/>
</dbReference>
<evidence type="ECO:0000256" key="9">
    <source>
        <dbReference type="ARBA" id="ARBA00022777"/>
    </source>
</evidence>
<dbReference type="CDD" id="cd00075">
    <property type="entry name" value="HATPase"/>
    <property type="match status" value="1"/>
</dbReference>
<organism evidence="16">
    <name type="scientific">Uncultured Desulfatiglans sp</name>
    <dbReference type="NCBI Taxonomy" id="1748965"/>
    <lineage>
        <taxon>Bacteria</taxon>
        <taxon>Pseudomonadati</taxon>
        <taxon>Thermodesulfobacteriota</taxon>
        <taxon>Desulfobacteria</taxon>
        <taxon>Desulfatiglandales</taxon>
        <taxon>Desulfatiglandaceae</taxon>
        <taxon>Desulfatiglans</taxon>
        <taxon>environmental samples</taxon>
    </lineage>
</organism>
<dbReference type="EC" id="2.7.13.3" evidence="3"/>
<dbReference type="InterPro" id="IPR003661">
    <property type="entry name" value="HisK_dim/P_dom"/>
</dbReference>
<keyword evidence="7" id="KW-0812">Transmembrane</keyword>
<dbReference type="SUPFAM" id="SSF55874">
    <property type="entry name" value="ATPase domain of HSP90 chaperone/DNA topoisomerase II/histidine kinase"/>
    <property type="match status" value="1"/>
</dbReference>
<dbReference type="PANTHER" id="PTHR45436:SF8">
    <property type="entry name" value="HISTIDINE KINASE"/>
    <property type="match status" value="1"/>
</dbReference>
<dbReference type="InterPro" id="IPR003594">
    <property type="entry name" value="HATPase_dom"/>
</dbReference>
<dbReference type="InterPro" id="IPR005467">
    <property type="entry name" value="His_kinase_dom"/>
</dbReference>
<dbReference type="SUPFAM" id="SSF47384">
    <property type="entry name" value="Homodimeric domain of signal transducing histidine kinase"/>
    <property type="match status" value="1"/>
</dbReference>
<dbReference type="SMART" id="SM00388">
    <property type="entry name" value="HisKA"/>
    <property type="match status" value="1"/>
</dbReference>
<dbReference type="PANTHER" id="PTHR45436">
    <property type="entry name" value="SENSOR HISTIDINE KINASE YKOH"/>
    <property type="match status" value="1"/>
</dbReference>
<dbReference type="InterPro" id="IPR004358">
    <property type="entry name" value="Sig_transdc_His_kin-like_C"/>
</dbReference>
<dbReference type="Pfam" id="PF00672">
    <property type="entry name" value="HAMP"/>
    <property type="match status" value="1"/>
</dbReference>
<proteinExistence type="predicted"/>
<keyword evidence="10" id="KW-0067">ATP-binding</keyword>
<keyword evidence="13" id="KW-0472">Membrane</keyword>
<dbReference type="InterPro" id="IPR036890">
    <property type="entry name" value="HATPase_C_sf"/>
</dbReference>
<evidence type="ECO:0000256" key="5">
    <source>
        <dbReference type="ARBA" id="ARBA00022553"/>
    </source>
</evidence>
<evidence type="ECO:0000313" key="16">
    <source>
        <dbReference type="EMBL" id="VBB41517.1"/>
    </source>
</evidence>
<dbReference type="PROSITE" id="PS50109">
    <property type="entry name" value="HIS_KIN"/>
    <property type="match status" value="1"/>
</dbReference>
<protein>
    <recommendedName>
        <fullName evidence="3">histidine kinase</fullName>
        <ecNumber evidence="3">2.7.13.3</ecNumber>
    </recommendedName>
</protein>
<comment type="catalytic activity">
    <reaction evidence="1">
        <text>ATP + protein L-histidine = ADP + protein N-phospho-L-histidine.</text>
        <dbReference type="EC" id="2.7.13.3"/>
    </reaction>
</comment>
<dbReference type="GO" id="GO:0005524">
    <property type="term" value="F:ATP binding"/>
    <property type="evidence" value="ECO:0007669"/>
    <property type="project" value="UniProtKB-KW"/>
</dbReference>
<sequence length="445" mass="49713">MVLTLLFSFTILYYFLHESTLQRIINDLYSERYEMQKLLESDGIDAVCSLAIAEAESEGVDKVFVRILNYEMDIISQSDMDSWGYIPLEQEKFRPVDDSDGATVDRLRRENGEEIDVLHGTIGKGYYVQIGQSLGEERLLLQKSVEIFSTAVPVFILVAGLLGWFVARRTLSGIQALTRTAEEISRGHFHRRVEVRSGGDEIEKLAETFNAMLERIESLVAGMRQVTEGIAHDLKSPISRIRGTAEMNIETGYSQRDCEEMAGNTIEECDRLLEMINALLQISEAESGAMKIDSEFLDMSYMIRSACTLYQASAENKAISLETEAPEYVSFYGDKRRLQRMIANILDNAVKYTPEGGRIRVVLEDAEDRISITVADTGAGIAAEDLHHIFERLYRGDRSRTTPGHGLGLSLAQAVAFAHGGEILVESTPGKGSTFTVILPRPESR</sequence>
<evidence type="ECO:0000256" key="13">
    <source>
        <dbReference type="ARBA" id="ARBA00023136"/>
    </source>
</evidence>
<evidence type="ECO:0000259" key="14">
    <source>
        <dbReference type="PROSITE" id="PS50109"/>
    </source>
</evidence>
<reference evidence="16" key="1">
    <citation type="submission" date="2018-07" db="EMBL/GenBank/DDBJ databases">
        <authorList>
            <consortium name="Genoscope - CEA"/>
            <person name="William W."/>
        </authorList>
    </citation>
    <scope>NUCLEOTIDE SEQUENCE</scope>
    <source>
        <strain evidence="16">IK1</strain>
    </source>
</reference>
<evidence type="ECO:0000256" key="2">
    <source>
        <dbReference type="ARBA" id="ARBA00004236"/>
    </source>
</evidence>
<evidence type="ECO:0000256" key="3">
    <source>
        <dbReference type="ARBA" id="ARBA00012438"/>
    </source>
</evidence>
<dbReference type="Gene3D" id="6.10.340.10">
    <property type="match status" value="1"/>
</dbReference>
<evidence type="ECO:0000256" key="4">
    <source>
        <dbReference type="ARBA" id="ARBA00022475"/>
    </source>
</evidence>
<keyword evidence="6" id="KW-0808">Transferase</keyword>
<evidence type="ECO:0000256" key="10">
    <source>
        <dbReference type="ARBA" id="ARBA00022840"/>
    </source>
</evidence>
<evidence type="ECO:0000256" key="6">
    <source>
        <dbReference type="ARBA" id="ARBA00022679"/>
    </source>
</evidence>
<name>A0A653A0F6_UNCDX</name>
<keyword evidence="4" id="KW-1003">Cell membrane</keyword>
<evidence type="ECO:0000256" key="8">
    <source>
        <dbReference type="ARBA" id="ARBA00022741"/>
    </source>
</evidence>
<evidence type="ECO:0000256" key="1">
    <source>
        <dbReference type="ARBA" id="ARBA00000085"/>
    </source>
</evidence>
<dbReference type="GO" id="GO:0005886">
    <property type="term" value="C:plasma membrane"/>
    <property type="evidence" value="ECO:0007669"/>
    <property type="project" value="UniProtKB-SubCell"/>
</dbReference>
<dbReference type="PROSITE" id="PS50885">
    <property type="entry name" value="HAMP"/>
    <property type="match status" value="1"/>
</dbReference>
<dbReference type="InterPro" id="IPR050428">
    <property type="entry name" value="TCS_sensor_his_kinase"/>
</dbReference>
<dbReference type="Pfam" id="PF02518">
    <property type="entry name" value="HATPase_c"/>
    <property type="match status" value="1"/>
</dbReference>
<keyword evidence="8" id="KW-0547">Nucleotide-binding</keyword>
<feature type="domain" description="HAMP" evidence="15">
    <location>
        <begin position="168"/>
        <end position="221"/>
    </location>
</feature>
<dbReference type="Gene3D" id="1.10.287.130">
    <property type="match status" value="1"/>
</dbReference>
<dbReference type="EMBL" id="UPXX01000003">
    <property type="protein sequence ID" value="VBB41517.1"/>
    <property type="molecule type" value="Genomic_DNA"/>
</dbReference>
<dbReference type="PRINTS" id="PR00344">
    <property type="entry name" value="BCTRLSENSOR"/>
</dbReference>
<dbReference type="InterPro" id="IPR003660">
    <property type="entry name" value="HAMP_dom"/>
</dbReference>
<evidence type="ECO:0000256" key="11">
    <source>
        <dbReference type="ARBA" id="ARBA00022989"/>
    </source>
</evidence>
<feature type="domain" description="Histidine kinase" evidence="14">
    <location>
        <begin position="229"/>
        <end position="443"/>
    </location>
</feature>
<evidence type="ECO:0000259" key="15">
    <source>
        <dbReference type="PROSITE" id="PS50885"/>
    </source>
</evidence>
<dbReference type="Pfam" id="PF00512">
    <property type="entry name" value="HisKA"/>
    <property type="match status" value="1"/>
</dbReference>
<dbReference type="InterPro" id="IPR036097">
    <property type="entry name" value="HisK_dim/P_sf"/>
</dbReference>
<dbReference type="SMART" id="SM00304">
    <property type="entry name" value="HAMP"/>
    <property type="match status" value="1"/>
</dbReference>